<reference evidence="19" key="3">
    <citation type="submission" date="2025-09" db="UniProtKB">
        <authorList>
            <consortium name="Ensembl"/>
        </authorList>
    </citation>
    <scope>IDENTIFICATION</scope>
</reference>
<evidence type="ECO:0000256" key="8">
    <source>
        <dbReference type="ARBA" id="ARBA00022840"/>
    </source>
</evidence>
<keyword evidence="20" id="KW-1185">Reference proteome</keyword>
<dbReference type="eggNOG" id="KOG0239">
    <property type="taxonomic scope" value="Eukaryota"/>
</dbReference>
<dbReference type="Pfam" id="PF00225">
    <property type="entry name" value="Kinesin"/>
    <property type="match status" value="1"/>
</dbReference>
<dbReference type="GO" id="GO:0005813">
    <property type="term" value="C:centrosome"/>
    <property type="evidence" value="ECO:0007669"/>
    <property type="project" value="UniProtKB-SubCell"/>
</dbReference>
<dbReference type="Proteomes" id="UP000008672">
    <property type="component" value="Unassembled WGS sequence"/>
</dbReference>
<evidence type="ECO:0000256" key="3">
    <source>
        <dbReference type="ARBA" id="ARBA00004536"/>
    </source>
</evidence>
<evidence type="ECO:0000256" key="15">
    <source>
        <dbReference type="ARBA" id="ARBA00060102"/>
    </source>
</evidence>
<organism evidence="19 20">
    <name type="scientific">Latimeria chalumnae</name>
    <name type="common">Coelacanth</name>
    <dbReference type="NCBI Taxonomy" id="7897"/>
    <lineage>
        <taxon>Eukaryota</taxon>
        <taxon>Metazoa</taxon>
        <taxon>Chordata</taxon>
        <taxon>Craniata</taxon>
        <taxon>Vertebrata</taxon>
        <taxon>Euteleostomi</taxon>
        <taxon>Coelacanthiformes</taxon>
        <taxon>Coelacanthidae</taxon>
        <taxon>Latimeria</taxon>
    </lineage>
</organism>
<evidence type="ECO:0000256" key="7">
    <source>
        <dbReference type="ARBA" id="ARBA00022741"/>
    </source>
</evidence>
<keyword evidence="8 16" id="KW-0067">ATP-binding</keyword>
<evidence type="ECO:0000256" key="10">
    <source>
        <dbReference type="ARBA" id="ARBA00023054"/>
    </source>
</evidence>
<dbReference type="PANTHER" id="PTHR47972">
    <property type="entry name" value="KINESIN-LIKE PROTEIN KLP-3"/>
    <property type="match status" value="1"/>
</dbReference>
<evidence type="ECO:0000256" key="9">
    <source>
        <dbReference type="ARBA" id="ARBA00022949"/>
    </source>
</evidence>
<evidence type="ECO:0000256" key="14">
    <source>
        <dbReference type="ARBA" id="ARBA00023329"/>
    </source>
</evidence>
<dbReference type="SUPFAM" id="SSF52540">
    <property type="entry name" value="P-loop containing nucleoside triphosphate hydrolases"/>
    <property type="match status" value="1"/>
</dbReference>
<evidence type="ECO:0000259" key="18">
    <source>
        <dbReference type="PROSITE" id="PS50067"/>
    </source>
</evidence>
<accession>H2ZTY9</accession>
<dbReference type="CDD" id="cd01366">
    <property type="entry name" value="KISc_C_terminal"/>
    <property type="match status" value="1"/>
</dbReference>
<evidence type="ECO:0000256" key="13">
    <source>
        <dbReference type="ARBA" id="ARBA00023212"/>
    </source>
</evidence>
<dbReference type="EMBL" id="AFYH01266403">
    <property type="status" value="NOT_ANNOTATED_CDS"/>
    <property type="molecule type" value="Genomic_DNA"/>
</dbReference>
<keyword evidence="6 17" id="KW-0493">Microtubule</keyword>
<keyword evidence="12 16" id="KW-0505">Motor protein</keyword>
<dbReference type="InterPro" id="IPR027640">
    <property type="entry name" value="Kinesin-like_fam"/>
</dbReference>
<dbReference type="InterPro" id="IPR027417">
    <property type="entry name" value="P-loop_NTPase"/>
</dbReference>
<comment type="subcellular location">
    <subcellularLocation>
        <location evidence="3">Cell junction</location>
        <location evidence="3">Adherens junction</location>
    </subcellularLocation>
    <subcellularLocation>
        <location evidence="2">Cytoplasm</location>
        <location evidence="2">Cytoskeleton</location>
        <location evidence="2">Microtubule organizing center</location>
        <location evidence="2">Centrosome</location>
    </subcellularLocation>
    <subcellularLocation>
        <location evidence="1">Cytoplasmic vesicle membrane</location>
        <topology evidence="1">Peripheral membrane protein</topology>
    </subcellularLocation>
</comment>
<protein>
    <recommendedName>
        <fullName evidence="17">Kinesin-like protein</fullName>
    </recommendedName>
</protein>
<dbReference type="GO" id="GO:0030659">
    <property type="term" value="C:cytoplasmic vesicle membrane"/>
    <property type="evidence" value="ECO:0007669"/>
    <property type="project" value="UniProtKB-SubCell"/>
</dbReference>
<evidence type="ECO:0000313" key="19">
    <source>
        <dbReference type="Ensembl" id="ENSLACP00000000860.1"/>
    </source>
</evidence>
<feature type="binding site" evidence="16">
    <location>
        <begin position="116"/>
        <end position="123"/>
    </location>
    <ligand>
        <name>ATP</name>
        <dbReference type="ChEBI" id="CHEBI:30616"/>
    </ligand>
</feature>
<dbReference type="OMA" id="YERTRTW"/>
<keyword evidence="13" id="KW-0206">Cytoskeleton</keyword>
<keyword evidence="4" id="KW-0963">Cytoplasm</keyword>
<dbReference type="SMART" id="SM00129">
    <property type="entry name" value="KISc"/>
    <property type="match status" value="1"/>
</dbReference>
<feature type="domain" description="Kinesin motor" evidence="18">
    <location>
        <begin position="33"/>
        <end position="357"/>
    </location>
</feature>
<dbReference type="InParanoid" id="H2ZTY9"/>
<dbReference type="PRINTS" id="PR00380">
    <property type="entry name" value="KINESINHEAVY"/>
</dbReference>
<dbReference type="Gene3D" id="3.40.850.10">
    <property type="entry name" value="Kinesin motor domain"/>
    <property type="match status" value="1"/>
</dbReference>
<evidence type="ECO:0000256" key="17">
    <source>
        <dbReference type="RuleBase" id="RU000394"/>
    </source>
</evidence>
<keyword evidence="14" id="KW-0968">Cytoplasmic vesicle</keyword>
<evidence type="ECO:0000256" key="16">
    <source>
        <dbReference type="PROSITE-ProRule" id="PRU00283"/>
    </source>
</evidence>
<evidence type="ECO:0000256" key="1">
    <source>
        <dbReference type="ARBA" id="ARBA00004284"/>
    </source>
</evidence>
<dbReference type="PROSITE" id="PS00411">
    <property type="entry name" value="KINESIN_MOTOR_1"/>
    <property type="match status" value="1"/>
</dbReference>
<name>H2ZTY9_LATCH</name>
<reference evidence="19" key="2">
    <citation type="submission" date="2025-08" db="UniProtKB">
        <authorList>
            <consortium name="Ensembl"/>
        </authorList>
    </citation>
    <scope>IDENTIFICATION</scope>
</reference>
<gene>
    <name evidence="19" type="primary">LOC102349433</name>
</gene>
<keyword evidence="5" id="KW-0597">Phosphoprotein</keyword>
<dbReference type="GO" id="GO:0005871">
    <property type="term" value="C:kinesin complex"/>
    <property type="evidence" value="ECO:0007669"/>
    <property type="project" value="UniProtKB-ARBA"/>
</dbReference>
<comment type="similarity">
    <text evidence="16 17">Belongs to the TRAFAC class myosin-kinesin ATPase superfamily. Kinesin family.</text>
</comment>
<dbReference type="PROSITE" id="PS50067">
    <property type="entry name" value="KINESIN_MOTOR_2"/>
    <property type="match status" value="1"/>
</dbReference>
<dbReference type="GeneTree" id="ENSGT00940000154022"/>
<dbReference type="GO" id="GO:0005874">
    <property type="term" value="C:microtubule"/>
    <property type="evidence" value="ECO:0007669"/>
    <property type="project" value="UniProtKB-KW"/>
</dbReference>
<evidence type="ECO:0000256" key="12">
    <source>
        <dbReference type="ARBA" id="ARBA00023175"/>
    </source>
</evidence>
<sequence>EVTNMNRDLLRKYKEEMHLRKKLHNELVELKGNIRVLCCICPIKLEDGDGPDACSVVSVDPQDDSILHMSYQGKATMFKMDKVFPPQASQEEVFQEVQPLVTSCIDGFNVCIFAYGQTSSGKTYTMQGPPENPGINQRALHLLFSEVVRKVPDWDYIIKVSMVEIYNEALRRDLLGKDLHKKLEIKLSPDRSGRLYVPGLTEFTVTNVMDINRVLHFGHTNRTTECTNLSEHSARSHALLIISIHGVNSSTGIETCGKLNLVDLAGSEHVGRSGAEGSSLQETQCINKSLSVLGDVIYALRYKPGHIPFRNSKLTYLLQDSLKGDSKTLMMVQASPMEKDVNETVCSLTFAQRVRSVELGP</sequence>
<keyword evidence="9" id="KW-0965">Cell junction</keyword>
<dbReference type="GO" id="GO:0005912">
    <property type="term" value="C:adherens junction"/>
    <property type="evidence" value="ECO:0007669"/>
    <property type="project" value="UniProtKB-SubCell"/>
</dbReference>
<evidence type="ECO:0000256" key="2">
    <source>
        <dbReference type="ARBA" id="ARBA00004300"/>
    </source>
</evidence>
<keyword evidence="10" id="KW-0175">Coiled coil</keyword>
<dbReference type="InterPro" id="IPR001752">
    <property type="entry name" value="Kinesin_motor_dom"/>
</dbReference>
<dbReference type="InterPro" id="IPR036961">
    <property type="entry name" value="Kinesin_motor_dom_sf"/>
</dbReference>
<evidence type="ECO:0000256" key="11">
    <source>
        <dbReference type="ARBA" id="ARBA00023136"/>
    </source>
</evidence>
<evidence type="ECO:0000256" key="5">
    <source>
        <dbReference type="ARBA" id="ARBA00022553"/>
    </source>
</evidence>
<keyword evidence="7 16" id="KW-0547">Nucleotide-binding</keyword>
<evidence type="ECO:0000256" key="4">
    <source>
        <dbReference type="ARBA" id="ARBA00022490"/>
    </source>
</evidence>
<dbReference type="InterPro" id="IPR019821">
    <property type="entry name" value="Kinesin_motor_CS"/>
</dbReference>
<evidence type="ECO:0000313" key="20">
    <source>
        <dbReference type="Proteomes" id="UP000008672"/>
    </source>
</evidence>
<evidence type="ECO:0000256" key="6">
    <source>
        <dbReference type="ARBA" id="ARBA00022701"/>
    </source>
</evidence>
<comment type="function">
    <text evidence="15">Minus-end microtubule-dependent motor protein. Involved in apically targeted transport. Required for zonula adherens maintenance.</text>
</comment>
<dbReference type="FunFam" id="3.40.850.10:FF:000022">
    <property type="entry name" value="Kinesin-like protein"/>
    <property type="match status" value="1"/>
</dbReference>
<dbReference type="AlphaFoldDB" id="H2ZTY9"/>
<reference evidence="20" key="1">
    <citation type="submission" date="2011-08" db="EMBL/GenBank/DDBJ databases">
        <title>The draft genome of Latimeria chalumnae.</title>
        <authorList>
            <person name="Di Palma F."/>
            <person name="Alfoldi J."/>
            <person name="Johnson J."/>
            <person name="Berlin A."/>
            <person name="Gnerre S."/>
            <person name="Jaffe D."/>
            <person name="MacCallum I."/>
            <person name="Young S."/>
            <person name="Walker B.J."/>
            <person name="Lander E."/>
            <person name="Lindblad-Toh K."/>
        </authorList>
    </citation>
    <scope>NUCLEOTIDE SEQUENCE [LARGE SCALE GENOMIC DNA]</scope>
    <source>
        <strain evidence="20">Wild caught</strain>
    </source>
</reference>
<dbReference type="GO" id="GO:0007018">
    <property type="term" value="P:microtubule-based movement"/>
    <property type="evidence" value="ECO:0007669"/>
    <property type="project" value="InterPro"/>
</dbReference>
<dbReference type="GO" id="GO:0008017">
    <property type="term" value="F:microtubule binding"/>
    <property type="evidence" value="ECO:0007669"/>
    <property type="project" value="InterPro"/>
</dbReference>
<dbReference type="PANTHER" id="PTHR47972:SF5">
    <property type="entry name" value="KINESIN-LIKE PROTEIN KIFC3"/>
    <property type="match status" value="1"/>
</dbReference>
<dbReference type="GO" id="GO:0003777">
    <property type="term" value="F:microtubule motor activity"/>
    <property type="evidence" value="ECO:0007669"/>
    <property type="project" value="InterPro"/>
</dbReference>
<keyword evidence="11" id="KW-0472">Membrane</keyword>
<dbReference type="Ensembl" id="ENSLACT00000000868.1">
    <property type="protein sequence ID" value="ENSLACP00000000860.1"/>
    <property type="gene ID" value="ENSLACG00000000772.1"/>
</dbReference>
<dbReference type="HOGENOM" id="CLU_001485_2_2_1"/>
<dbReference type="STRING" id="7897.ENSLACP00000000860"/>
<dbReference type="GO" id="GO:0005524">
    <property type="term" value="F:ATP binding"/>
    <property type="evidence" value="ECO:0007669"/>
    <property type="project" value="UniProtKB-UniRule"/>
</dbReference>
<proteinExistence type="inferred from homology"/>